<comment type="similarity">
    <text evidence="1 2">Belongs to the calycin superfamily. Lipocalin family.</text>
</comment>
<organism evidence="4 5">
    <name type="scientific">Corynebacterium sphenisci DSM 44792</name>
    <dbReference type="NCBI Taxonomy" id="1437874"/>
    <lineage>
        <taxon>Bacteria</taxon>
        <taxon>Bacillati</taxon>
        <taxon>Actinomycetota</taxon>
        <taxon>Actinomycetes</taxon>
        <taxon>Mycobacteriales</taxon>
        <taxon>Corynebacteriaceae</taxon>
        <taxon>Corynebacterium</taxon>
    </lineage>
</organism>
<dbReference type="Pfam" id="PF08212">
    <property type="entry name" value="Lipocalin_2"/>
    <property type="match status" value="1"/>
</dbReference>
<dbReference type="AlphaFoldDB" id="A0A1L7CVE1"/>
<dbReference type="KEGG" id="csph:CSPHI_00170"/>
<dbReference type="Proteomes" id="UP000185469">
    <property type="component" value="Chromosome"/>
</dbReference>
<dbReference type="InterPro" id="IPR000566">
    <property type="entry name" value="Lipocln_cytosolic_FA-bd_dom"/>
</dbReference>
<reference evidence="4 5" key="1">
    <citation type="submission" date="2014-08" db="EMBL/GenBank/DDBJ databases">
        <title>Complete genome sequence of Corynebacterium sphenisci CECT 5990(T) (=DSM 44792(T)), isolated from healthy wild penguins.</title>
        <authorList>
            <person name="Ruckert C."/>
            <person name="Albersmeier A."/>
            <person name="Winkler A."/>
            <person name="Kalinowski J."/>
        </authorList>
    </citation>
    <scope>NUCLEOTIDE SEQUENCE [LARGE SCALE GENOMIC DNA]</scope>
    <source>
        <strain evidence="4 5">DSM 44792</strain>
    </source>
</reference>
<evidence type="ECO:0000313" key="5">
    <source>
        <dbReference type="Proteomes" id="UP000185469"/>
    </source>
</evidence>
<proteinExistence type="inferred from homology"/>
<dbReference type="PIRSF" id="PIRSF036893">
    <property type="entry name" value="Lipocalin_ApoD"/>
    <property type="match status" value="1"/>
</dbReference>
<dbReference type="SUPFAM" id="SSF50814">
    <property type="entry name" value="Lipocalins"/>
    <property type="match status" value="1"/>
</dbReference>
<dbReference type="InterPro" id="IPR012674">
    <property type="entry name" value="Calycin"/>
</dbReference>
<dbReference type="PANTHER" id="PTHR10612">
    <property type="entry name" value="APOLIPOPROTEIN D"/>
    <property type="match status" value="1"/>
</dbReference>
<dbReference type="InterPro" id="IPR022271">
    <property type="entry name" value="Lipocalin_ApoD"/>
</dbReference>
<evidence type="ECO:0000259" key="3">
    <source>
        <dbReference type="Pfam" id="PF08212"/>
    </source>
</evidence>
<keyword evidence="5" id="KW-1185">Reference proteome</keyword>
<evidence type="ECO:0000313" key="4">
    <source>
        <dbReference type="EMBL" id="APT89777.1"/>
    </source>
</evidence>
<accession>A0A1L7CVE1</accession>
<feature type="domain" description="Lipocalin/cytosolic fatty-acid binding" evidence="3">
    <location>
        <begin position="19"/>
        <end position="161"/>
    </location>
</feature>
<dbReference type="EMBL" id="CP009248">
    <property type="protein sequence ID" value="APT89777.1"/>
    <property type="molecule type" value="Genomic_DNA"/>
</dbReference>
<evidence type="ECO:0000256" key="1">
    <source>
        <dbReference type="ARBA" id="ARBA00006889"/>
    </source>
</evidence>
<protein>
    <recommendedName>
        <fullName evidence="3">Lipocalin/cytosolic fatty-acid binding domain-containing protein</fullName>
    </recommendedName>
</protein>
<name>A0A1L7CVE1_9CORY</name>
<evidence type="ECO:0000256" key="2">
    <source>
        <dbReference type="PIRNR" id="PIRNR036893"/>
    </source>
</evidence>
<dbReference type="CDD" id="cd19438">
    <property type="entry name" value="lipocalin_Blc-like"/>
    <property type="match status" value="1"/>
</dbReference>
<dbReference type="STRING" id="1437874.CSPHI_00170"/>
<dbReference type="GO" id="GO:0006950">
    <property type="term" value="P:response to stress"/>
    <property type="evidence" value="ECO:0007669"/>
    <property type="project" value="UniProtKB-ARBA"/>
</dbReference>
<dbReference type="Gene3D" id="2.40.128.20">
    <property type="match status" value="1"/>
</dbReference>
<dbReference type="PANTHER" id="PTHR10612:SF34">
    <property type="entry name" value="APOLIPOPROTEIN D"/>
    <property type="match status" value="1"/>
</dbReference>
<sequence>MPGLGALGGGEPLSRVDHVDLAGYAGTWHQLAAVPQPFTLQCARDVTAVYTVQAADRVGVRNTCVDWTGKSSGITGRATVRDPETNAALRVSFDGVPFQDPEGEANYIITYLADDVAIVGGPERTSGFVLARGTALSPGRWAEITAIIADRGWSPCLFLTTPTTGGEERTLPLCAI</sequence>
<dbReference type="InterPro" id="IPR047202">
    <property type="entry name" value="Lipocalin_Blc-like_dom"/>
</dbReference>
<gene>
    <name evidence="4" type="ORF">CSPHI_00170</name>
</gene>